<proteinExistence type="predicted"/>
<dbReference type="eggNOG" id="COG1670">
    <property type="taxonomic scope" value="Bacteria"/>
</dbReference>
<dbReference type="GO" id="GO:0016747">
    <property type="term" value="F:acyltransferase activity, transferring groups other than amino-acyl groups"/>
    <property type="evidence" value="ECO:0007669"/>
    <property type="project" value="InterPro"/>
</dbReference>
<comment type="caution">
    <text evidence="3">The sequence shown here is derived from an EMBL/GenBank/DDBJ whole genome shotgun (WGS) entry which is preliminary data.</text>
</comment>
<dbReference type="Gene3D" id="3.40.630.30">
    <property type="match status" value="1"/>
</dbReference>
<evidence type="ECO:0000313" key="5">
    <source>
        <dbReference type="Proteomes" id="UP000006078"/>
    </source>
</evidence>
<feature type="compositionally biased region" description="Basic and acidic residues" evidence="1">
    <location>
        <begin position="1"/>
        <end position="19"/>
    </location>
</feature>
<dbReference type="STRING" id="29321.AAV33_08400"/>
<dbReference type="Proteomes" id="UP000006078">
    <property type="component" value="Unassembled WGS sequence"/>
</dbReference>
<evidence type="ECO:0000313" key="3">
    <source>
        <dbReference type="EMBL" id="CCI83285.1"/>
    </source>
</evidence>
<dbReference type="PANTHER" id="PTHR43415:SF3">
    <property type="entry name" value="GNAT-FAMILY ACETYLTRANSFERASE"/>
    <property type="match status" value="1"/>
</dbReference>
<evidence type="ECO:0000313" key="6">
    <source>
        <dbReference type="Proteomes" id="UP000011016"/>
    </source>
</evidence>
<dbReference type="OrthoDB" id="9814648at2"/>
<feature type="region of interest" description="Disordered" evidence="1">
    <location>
        <begin position="1"/>
        <end position="22"/>
    </location>
</feature>
<reference evidence="3 6" key="1">
    <citation type="journal article" date="2012" name="J. Bacteriol.">
        <title>Draft Genome Sequence of Turicella otitidis ATCC 51513, Isolated from Middle Ear Fluid from a Child with Otitis Media.</title>
        <authorList>
            <person name="Brinkrolf K."/>
            <person name="Schneider J."/>
            <person name="Knecht M."/>
            <person name="Ruckert C."/>
            <person name="Tauch A."/>
        </authorList>
    </citation>
    <scope>NUCLEOTIDE SEQUENCE [LARGE SCALE GENOMIC DNA]</scope>
    <source>
        <strain evidence="3 6">ATCC 51513</strain>
    </source>
</reference>
<feature type="domain" description="N-acetyltransferase" evidence="2">
    <location>
        <begin position="33"/>
        <end position="197"/>
    </location>
</feature>
<dbReference type="EMBL" id="CAJZ01000083">
    <property type="protein sequence ID" value="CCI83285.1"/>
    <property type="molecule type" value="Genomic_DNA"/>
</dbReference>
<dbReference type="SUPFAM" id="SSF55729">
    <property type="entry name" value="Acyl-CoA N-acyltransferases (Nat)"/>
    <property type="match status" value="1"/>
</dbReference>
<keyword evidence="5" id="KW-1185">Reference proteome</keyword>
<dbReference type="PANTHER" id="PTHR43415">
    <property type="entry name" value="SPERMIDINE N(1)-ACETYLTRANSFERASE"/>
    <property type="match status" value="1"/>
</dbReference>
<dbReference type="HOGENOM" id="CLU_013985_3_2_11"/>
<dbReference type="InterPro" id="IPR000182">
    <property type="entry name" value="GNAT_dom"/>
</dbReference>
<dbReference type="Proteomes" id="UP000011016">
    <property type="component" value="Unassembled WGS sequence"/>
</dbReference>
<name>I7KJ09_9CORY</name>
<dbReference type="Pfam" id="PF13302">
    <property type="entry name" value="Acetyltransf_3"/>
    <property type="match status" value="1"/>
</dbReference>
<organism evidence="3 6">
    <name type="scientific">Corynebacterium otitidis ATCC 51513</name>
    <dbReference type="NCBI Taxonomy" id="883169"/>
    <lineage>
        <taxon>Bacteria</taxon>
        <taxon>Bacillati</taxon>
        <taxon>Actinomycetota</taxon>
        <taxon>Actinomycetes</taxon>
        <taxon>Mycobacteriales</taxon>
        <taxon>Corynebacteriaceae</taxon>
        <taxon>Corynebacterium</taxon>
    </lineage>
</organism>
<evidence type="ECO:0000313" key="4">
    <source>
        <dbReference type="EMBL" id="EJZ82073.1"/>
    </source>
</evidence>
<dbReference type="EMBL" id="AHAE01000043">
    <property type="protein sequence ID" value="EJZ82073.1"/>
    <property type="molecule type" value="Genomic_DNA"/>
</dbReference>
<evidence type="ECO:0000259" key="2">
    <source>
        <dbReference type="PROSITE" id="PS51186"/>
    </source>
</evidence>
<reference evidence="4 5" key="2">
    <citation type="submission" date="2012-08" db="EMBL/GenBank/DDBJ databases">
        <title>The Genome Sequence of Turicella otitidis ATCC 51513.</title>
        <authorList>
            <consortium name="The Broad Institute Genome Sequencing Platform"/>
            <person name="Earl A."/>
            <person name="Ward D."/>
            <person name="Feldgarden M."/>
            <person name="Gevers D."/>
            <person name="Huys G."/>
            <person name="Walker B."/>
            <person name="Young S.K."/>
            <person name="Zeng Q."/>
            <person name="Gargeya S."/>
            <person name="Fitzgerald M."/>
            <person name="Haas B."/>
            <person name="Abouelleil A."/>
            <person name="Alvarado L."/>
            <person name="Arachchi H.M."/>
            <person name="Berlin A.M."/>
            <person name="Chapman S.B."/>
            <person name="Goldberg J."/>
            <person name="Griggs A."/>
            <person name="Gujja S."/>
            <person name="Hansen M."/>
            <person name="Howarth C."/>
            <person name="Imamovic A."/>
            <person name="Larimer J."/>
            <person name="McCowen C."/>
            <person name="Montmayeur A."/>
            <person name="Murphy C."/>
            <person name="Neiman D."/>
            <person name="Pearson M."/>
            <person name="Priest M."/>
            <person name="Roberts A."/>
            <person name="Saif S."/>
            <person name="Shea T."/>
            <person name="Sisk P."/>
            <person name="Sykes S."/>
            <person name="Wortman J."/>
            <person name="Nusbaum C."/>
            <person name="Birren B."/>
        </authorList>
    </citation>
    <scope>NUCLEOTIDE SEQUENCE [LARGE SCALE GENOMIC DNA]</scope>
    <source>
        <strain evidence="4 5">ATCC 51513</strain>
    </source>
</reference>
<evidence type="ECO:0000256" key="1">
    <source>
        <dbReference type="SAM" id="MobiDB-lite"/>
    </source>
</evidence>
<accession>I7KJ09</accession>
<dbReference type="AlphaFoldDB" id="I7KJ09"/>
<dbReference type="PROSITE" id="PS51186">
    <property type="entry name" value="GNAT"/>
    <property type="match status" value="1"/>
</dbReference>
<protein>
    <submittedName>
        <fullName evidence="3">GCN5-related N-acetyltransferase</fullName>
    </submittedName>
</protein>
<sequence>MKKEERAVSDANETREMDRLSQYGRTLYEEGSVRLREPREDDLPALARWWRDPSQAILQRPELTLRPEESDRELFRSWGRNDTPDGFGYAVLNTDNELVGYVRLHGVSGPARAGSLDVMIGAEHQGFSYGADAVRAGLRLAFREFGVHKVEAAVRAFNERALGVYTSIGFKEEGRRRAVAFHNGRYYDDVLLGMLVDEYRDEFAAEYPERG</sequence>
<dbReference type="InterPro" id="IPR016181">
    <property type="entry name" value="Acyl_CoA_acyltransferase"/>
</dbReference>
<gene>
    <name evidence="3" type="ORF">BN46_0548</name>
    <name evidence="4" type="ORF">HMPREF9719_00997</name>
</gene>
<keyword evidence="3" id="KW-0808">Transferase</keyword>